<protein>
    <submittedName>
        <fullName evidence="1">Uncharacterized protein</fullName>
    </submittedName>
</protein>
<name>A0ACC4B4V9_POPAL</name>
<keyword evidence="2" id="KW-1185">Reference proteome</keyword>
<dbReference type="Proteomes" id="UP000309997">
    <property type="component" value="Unassembled WGS sequence"/>
</dbReference>
<dbReference type="EMBL" id="RCHU02000013">
    <property type="protein sequence ID" value="KAL3573612.1"/>
    <property type="molecule type" value="Genomic_DNA"/>
</dbReference>
<sequence length="165" mass="19057">MNSIKRQSTTSKRYNGFGNEYIVAVQFVMQAVEVLWTPKNENDMLSERELLEDYPLLRPLNTDIRASTSFVSARSCPQYSRNISQLPLYHQSSLSNLQQWACVPTFQKDQDIIYIDSFSEWNICFFKLSSIFEFDMGVVIGDESVKPSLMIKLLPVEEYTYPVGV</sequence>
<evidence type="ECO:0000313" key="2">
    <source>
        <dbReference type="Proteomes" id="UP000309997"/>
    </source>
</evidence>
<organism evidence="1 2">
    <name type="scientific">Populus alba</name>
    <name type="common">White poplar</name>
    <dbReference type="NCBI Taxonomy" id="43335"/>
    <lineage>
        <taxon>Eukaryota</taxon>
        <taxon>Viridiplantae</taxon>
        <taxon>Streptophyta</taxon>
        <taxon>Embryophyta</taxon>
        <taxon>Tracheophyta</taxon>
        <taxon>Spermatophyta</taxon>
        <taxon>Magnoliopsida</taxon>
        <taxon>eudicotyledons</taxon>
        <taxon>Gunneridae</taxon>
        <taxon>Pentapetalae</taxon>
        <taxon>rosids</taxon>
        <taxon>fabids</taxon>
        <taxon>Malpighiales</taxon>
        <taxon>Salicaceae</taxon>
        <taxon>Saliceae</taxon>
        <taxon>Populus</taxon>
    </lineage>
</organism>
<comment type="caution">
    <text evidence="1">The sequence shown here is derived from an EMBL/GenBank/DDBJ whole genome shotgun (WGS) entry which is preliminary data.</text>
</comment>
<proteinExistence type="predicted"/>
<accession>A0ACC4B4V9</accession>
<gene>
    <name evidence="1" type="ORF">D5086_024225</name>
</gene>
<evidence type="ECO:0000313" key="1">
    <source>
        <dbReference type="EMBL" id="KAL3573612.1"/>
    </source>
</evidence>
<reference evidence="1 2" key="1">
    <citation type="journal article" date="2024" name="Plant Biotechnol. J.">
        <title>Genome and CRISPR/Cas9 system of a widespread forest tree (Populus alba) in the world.</title>
        <authorList>
            <person name="Liu Y.J."/>
            <person name="Jiang P.F."/>
            <person name="Han X.M."/>
            <person name="Li X.Y."/>
            <person name="Wang H.M."/>
            <person name="Wang Y.J."/>
            <person name="Wang X.X."/>
            <person name="Zeng Q.Y."/>
        </authorList>
    </citation>
    <scope>NUCLEOTIDE SEQUENCE [LARGE SCALE GENOMIC DNA]</scope>
    <source>
        <strain evidence="2">cv. PAL-ZL1</strain>
    </source>
</reference>